<dbReference type="AlphaFoldDB" id="A0A4S8N816"/>
<keyword evidence="1 3" id="KW-0808">Transferase</keyword>
<protein>
    <submittedName>
        <fullName evidence="3">2-C-methyl-D-erythritol 4-phosphate cytidylyltransferase</fullName>
    </submittedName>
</protein>
<dbReference type="InterPro" id="IPR034683">
    <property type="entry name" value="IspD/TarI"/>
</dbReference>
<gene>
    <name evidence="3" type="ORF">E9934_12360</name>
</gene>
<evidence type="ECO:0000313" key="4">
    <source>
        <dbReference type="Proteomes" id="UP000307087"/>
    </source>
</evidence>
<dbReference type="Gene3D" id="3.90.550.10">
    <property type="entry name" value="Spore Coat Polysaccharide Biosynthesis Protein SpsA, Chain A"/>
    <property type="match status" value="1"/>
</dbReference>
<dbReference type="GO" id="GO:0070567">
    <property type="term" value="F:cytidylyltransferase activity"/>
    <property type="evidence" value="ECO:0007669"/>
    <property type="project" value="InterPro"/>
</dbReference>
<comment type="caution">
    <text evidence="3">The sequence shown here is derived from an EMBL/GenBank/DDBJ whole genome shotgun (WGS) entry which is preliminary data.</text>
</comment>
<evidence type="ECO:0000256" key="1">
    <source>
        <dbReference type="ARBA" id="ARBA00022679"/>
    </source>
</evidence>
<reference evidence="3 4" key="1">
    <citation type="journal article" date="2009" name="Int. J. Syst. Evol. Microbiol.">
        <title>Nocardioides caeni sp. nov., isolated from wastewater.</title>
        <authorList>
            <person name="Yoon J.H."/>
            <person name="Kang S.J."/>
            <person name="Park S."/>
            <person name="Kim W."/>
            <person name="Oh T.K."/>
        </authorList>
    </citation>
    <scope>NUCLEOTIDE SEQUENCE [LARGE SCALE GENOMIC DNA]</scope>
    <source>
        <strain evidence="3 4">DSM 23134</strain>
    </source>
</reference>
<keyword evidence="4" id="KW-1185">Reference proteome</keyword>
<name>A0A4S8N816_9ACTN</name>
<evidence type="ECO:0000313" key="3">
    <source>
        <dbReference type="EMBL" id="THV12135.1"/>
    </source>
</evidence>
<dbReference type="Pfam" id="PF01128">
    <property type="entry name" value="IspD"/>
    <property type="match status" value="1"/>
</dbReference>
<dbReference type="OrthoDB" id="5186007at2"/>
<keyword evidence="2 3" id="KW-0548">Nucleotidyltransferase</keyword>
<dbReference type="Proteomes" id="UP000307087">
    <property type="component" value="Unassembled WGS sequence"/>
</dbReference>
<organism evidence="3 4">
    <name type="scientific">Nocardioides caeni</name>
    <dbReference type="NCBI Taxonomy" id="574700"/>
    <lineage>
        <taxon>Bacteria</taxon>
        <taxon>Bacillati</taxon>
        <taxon>Actinomycetota</taxon>
        <taxon>Actinomycetes</taxon>
        <taxon>Propionibacteriales</taxon>
        <taxon>Nocardioidaceae</taxon>
        <taxon>Nocardioides</taxon>
    </lineage>
</organism>
<dbReference type="RefSeq" id="WP_136563187.1">
    <property type="nucleotide sequence ID" value="NZ_BAABLS010000004.1"/>
</dbReference>
<evidence type="ECO:0000256" key="2">
    <source>
        <dbReference type="ARBA" id="ARBA00022695"/>
    </source>
</evidence>
<dbReference type="EMBL" id="STGW01000007">
    <property type="protein sequence ID" value="THV12135.1"/>
    <property type="molecule type" value="Genomic_DNA"/>
</dbReference>
<proteinExistence type="predicted"/>
<accession>A0A4S8N816</accession>
<dbReference type="SUPFAM" id="SSF53448">
    <property type="entry name" value="Nucleotide-diphospho-sugar transferases"/>
    <property type="match status" value="1"/>
</dbReference>
<sequence length="203" mass="21020">MSPDPYDAVGVSAPTCGILVEEGRGSLPFRLIHGESLIAAAAWATGEAGIELLDQTVGWDAVVEREEALVLHDPLCPMTPPDFLVHCADRAVADDRIVVGVRPVTDTVKDTHPDPDGGAALGATVDRDALVAVCSPVVLPAAVVADLFGEGGRLPSLDFADLVAALRTRYGAGRVDLVAAPPEARRVTGDDDLAVLTALTDPS</sequence>
<dbReference type="InterPro" id="IPR029044">
    <property type="entry name" value="Nucleotide-diphossugar_trans"/>
</dbReference>